<evidence type="ECO:0000256" key="10">
    <source>
        <dbReference type="RuleBase" id="RU351113"/>
    </source>
</evidence>
<dbReference type="GO" id="GO:0004984">
    <property type="term" value="F:olfactory receptor activity"/>
    <property type="evidence" value="ECO:0007669"/>
    <property type="project" value="InterPro"/>
</dbReference>
<evidence type="ECO:0000313" key="12">
    <source>
        <dbReference type="Proteomes" id="UP001461498"/>
    </source>
</evidence>
<proteinExistence type="inferred from homology"/>
<comment type="similarity">
    <text evidence="10">Belongs to the insect chemoreceptor superfamily. Heteromeric odorant receptor channel (TC 1.A.69) family.</text>
</comment>
<reference evidence="11 12" key="1">
    <citation type="submission" date="2022-12" db="EMBL/GenBank/DDBJ databases">
        <title>Chromosome-level genome assembly of true bugs.</title>
        <authorList>
            <person name="Ma L."/>
            <person name="Li H."/>
        </authorList>
    </citation>
    <scope>NUCLEOTIDE SEQUENCE [LARGE SCALE GENOMIC DNA]</scope>
    <source>
        <strain evidence="11">Lab_2022b</strain>
    </source>
</reference>
<comment type="subcellular location">
    <subcellularLocation>
        <location evidence="1 10">Cell membrane</location>
        <topology evidence="1 10">Multi-pass membrane protein</topology>
    </subcellularLocation>
</comment>
<keyword evidence="9 10" id="KW-0807">Transducer</keyword>
<evidence type="ECO:0000256" key="8">
    <source>
        <dbReference type="ARBA" id="ARBA00023170"/>
    </source>
</evidence>
<keyword evidence="7 10" id="KW-0472">Membrane</keyword>
<gene>
    <name evidence="11" type="ORF">O3M35_007904</name>
</gene>
<feature type="transmembrane region" description="Helical" evidence="10">
    <location>
        <begin position="266"/>
        <end position="287"/>
    </location>
</feature>
<dbReference type="PANTHER" id="PTHR21137">
    <property type="entry name" value="ODORANT RECEPTOR"/>
    <property type="match status" value="1"/>
</dbReference>
<keyword evidence="2" id="KW-1003">Cell membrane</keyword>
<feature type="transmembrane region" description="Helical" evidence="10">
    <location>
        <begin position="54"/>
        <end position="73"/>
    </location>
</feature>
<dbReference type="GO" id="GO:0007165">
    <property type="term" value="P:signal transduction"/>
    <property type="evidence" value="ECO:0007669"/>
    <property type="project" value="UniProtKB-KW"/>
</dbReference>
<keyword evidence="5 10" id="KW-0552">Olfaction</keyword>
<dbReference type="EMBL" id="JAPXFL010000004">
    <property type="protein sequence ID" value="KAK9508184.1"/>
    <property type="molecule type" value="Genomic_DNA"/>
</dbReference>
<accession>A0AAW1DDN0</accession>
<dbReference type="PANTHER" id="PTHR21137:SF35">
    <property type="entry name" value="ODORANT RECEPTOR 19A-RELATED"/>
    <property type="match status" value="1"/>
</dbReference>
<evidence type="ECO:0000256" key="4">
    <source>
        <dbReference type="ARBA" id="ARBA00022692"/>
    </source>
</evidence>
<feature type="transmembrane region" description="Helical" evidence="10">
    <location>
        <begin position="169"/>
        <end position="190"/>
    </location>
</feature>
<evidence type="ECO:0000256" key="9">
    <source>
        <dbReference type="ARBA" id="ARBA00023224"/>
    </source>
</evidence>
<keyword evidence="3 10" id="KW-0716">Sensory transduction</keyword>
<dbReference type="AlphaFoldDB" id="A0AAW1DDN0"/>
<dbReference type="Pfam" id="PF02949">
    <property type="entry name" value="7tm_6"/>
    <property type="match status" value="1"/>
</dbReference>
<comment type="caution">
    <text evidence="11">The sequence shown here is derived from an EMBL/GenBank/DDBJ whole genome shotgun (WGS) entry which is preliminary data.</text>
</comment>
<dbReference type="InterPro" id="IPR004117">
    <property type="entry name" value="7tm6_olfct_rcpt"/>
</dbReference>
<feature type="transmembrane region" description="Helical" evidence="10">
    <location>
        <begin position="113"/>
        <end position="135"/>
    </location>
</feature>
<evidence type="ECO:0000256" key="1">
    <source>
        <dbReference type="ARBA" id="ARBA00004651"/>
    </source>
</evidence>
<evidence type="ECO:0000256" key="7">
    <source>
        <dbReference type="ARBA" id="ARBA00023136"/>
    </source>
</evidence>
<protein>
    <recommendedName>
        <fullName evidence="10">Odorant receptor</fullName>
    </recommendedName>
</protein>
<evidence type="ECO:0000256" key="5">
    <source>
        <dbReference type="ARBA" id="ARBA00022725"/>
    </source>
</evidence>
<dbReference type="GO" id="GO:0005549">
    <property type="term" value="F:odorant binding"/>
    <property type="evidence" value="ECO:0007669"/>
    <property type="project" value="InterPro"/>
</dbReference>
<dbReference type="GO" id="GO:0005886">
    <property type="term" value="C:plasma membrane"/>
    <property type="evidence" value="ECO:0007669"/>
    <property type="project" value="UniProtKB-SubCell"/>
</dbReference>
<evidence type="ECO:0000313" key="11">
    <source>
        <dbReference type="EMBL" id="KAK9508184.1"/>
    </source>
</evidence>
<feature type="transmembrane region" description="Helical" evidence="10">
    <location>
        <begin position="21"/>
        <end position="42"/>
    </location>
</feature>
<keyword evidence="4 10" id="KW-0812">Transmembrane</keyword>
<evidence type="ECO:0000256" key="3">
    <source>
        <dbReference type="ARBA" id="ARBA00022606"/>
    </source>
</evidence>
<feature type="transmembrane region" description="Helical" evidence="10">
    <location>
        <begin position="299"/>
        <end position="320"/>
    </location>
</feature>
<keyword evidence="12" id="KW-1185">Reference proteome</keyword>
<organism evidence="11 12">
    <name type="scientific">Rhynocoris fuscipes</name>
    <dbReference type="NCBI Taxonomy" id="488301"/>
    <lineage>
        <taxon>Eukaryota</taxon>
        <taxon>Metazoa</taxon>
        <taxon>Ecdysozoa</taxon>
        <taxon>Arthropoda</taxon>
        <taxon>Hexapoda</taxon>
        <taxon>Insecta</taxon>
        <taxon>Pterygota</taxon>
        <taxon>Neoptera</taxon>
        <taxon>Paraneoptera</taxon>
        <taxon>Hemiptera</taxon>
        <taxon>Heteroptera</taxon>
        <taxon>Panheteroptera</taxon>
        <taxon>Cimicomorpha</taxon>
        <taxon>Reduviidae</taxon>
        <taxon>Harpactorinae</taxon>
        <taxon>Harpactorini</taxon>
        <taxon>Rhynocoris</taxon>
    </lineage>
</organism>
<sequence>MILSGVKILKDTWLKRLLNHVYLSVLGVTLLVLIGLAIWTVLVASYDVSLTLEAAQFIVSLLIIALGLLNALYHSEHLNIAAKEIDNGIFSYENENVNEVEEIKRHGVQQITIMSKIFTVYIIFSGISYLLFIPLKELIKPSSELERPINKLLPLPLYMPFQTETCSTYMIAFAINIICMYCIIVLILSIDEVYISLIIQIRIQFQILNQSIANLNLRAIRRIKFQNLTKQQLDNEEFKRNVYICLKENIRHHLILLRFSELVEPYLGTTFLIIVALSSLIIAATGYLTVQYNSTTEQLLKFCIVLLSELLFVLHFCWFGEEVHTEIVSRSYTYLNLLRQKKQ</sequence>
<comment type="caution">
    <text evidence="10">Lacks conserved residue(s) required for the propagation of feature annotation.</text>
</comment>
<name>A0AAW1DDN0_9HEMI</name>
<evidence type="ECO:0000256" key="6">
    <source>
        <dbReference type="ARBA" id="ARBA00022989"/>
    </source>
</evidence>
<dbReference type="Proteomes" id="UP001461498">
    <property type="component" value="Unassembled WGS sequence"/>
</dbReference>
<keyword evidence="8 10" id="KW-0675">Receptor</keyword>
<evidence type="ECO:0000256" key="2">
    <source>
        <dbReference type="ARBA" id="ARBA00022475"/>
    </source>
</evidence>
<keyword evidence="6 10" id="KW-1133">Transmembrane helix</keyword>